<protein>
    <submittedName>
        <fullName evidence="2">Uncharacterized protein</fullName>
    </submittedName>
</protein>
<name>A0A0H2RW70_9AGAM</name>
<organism evidence="2 3">
    <name type="scientific">Schizopora paradoxa</name>
    <dbReference type="NCBI Taxonomy" id="27342"/>
    <lineage>
        <taxon>Eukaryota</taxon>
        <taxon>Fungi</taxon>
        <taxon>Dikarya</taxon>
        <taxon>Basidiomycota</taxon>
        <taxon>Agaricomycotina</taxon>
        <taxon>Agaricomycetes</taxon>
        <taxon>Hymenochaetales</taxon>
        <taxon>Schizoporaceae</taxon>
        <taxon>Schizopora</taxon>
    </lineage>
</organism>
<dbReference type="EMBL" id="KQ085918">
    <property type="protein sequence ID" value="KLO16295.1"/>
    <property type="molecule type" value="Genomic_DNA"/>
</dbReference>
<proteinExistence type="predicted"/>
<evidence type="ECO:0000256" key="1">
    <source>
        <dbReference type="SAM" id="MobiDB-lite"/>
    </source>
</evidence>
<evidence type="ECO:0000313" key="3">
    <source>
        <dbReference type="Proteomes" id="UP000053477"/>
    </source>
</evidence>
<dbReference type="InParanoid" id="A0A0H2RW70"/>
<reference evidence="2 3" key="1">
    <citation type="submission" date="2015-04" db="EMBL/GenBank/DDBJ databases">
        <title>Complete genome sequence of Schizopora paradoxa KUC8140, a cosmopolitan wood degrader in East Asia.</title>
        <authorList>
            <consortium name="DOE Joint Genome Institute"/>
            <person name="Min B."/>
            <person name="Park H."/>
            <person name="Jang Y."/>
            <person name="Kim J.-J."/>
            <person name="Kim K.H."/>
            <person name="Pangilinan J."/>
            <person name="Lipzen A."/>
            <person name="Riley R."/>
            <person name="Grigoriev I.V."/>
            <person name="Spatafora J.W."/>
            <person name="Choi I.-G."/>
        </authorList>
    </citation>
    <scope>NUCLEOTIDE SEQUENCE [LARGE SCALE GENOMIC DNA]</scope>
    <source>
        <strain evidence="2 3">KUC8140</strain>
    </source>
</reference>
<dbReference type="AlphaFoldDB" id="A0A0H2RW70"/>
<sequence length="109" mass="12079">MGSTSAAGWTSVLSQYCSTDRERSSIQRTKFLLRSSSKSGVLGRKVCRRRWFKDLGYEVDKKLVEDSAAAVPHPLRTPTKDTASWPPLESPFFNPPPTSPPAPESDQPN</sequence>
<gene>
    <name evidence="2" type="ORF">SCHPADRAFT_222074</name>
</gene>
<feature type="region of interest" description="Disordered" evidence="1">
    <location>
        <begin position="66"/>
        <end position="109"/>
    </location>
</feature>
<accession>A0A0H2RW70</accession>
<dbReference type="Proteomes" id="UP000053477">
    <property type="component" value="Unassembled WGS sequence"/>
</dbReference>
<evidence type="ECO:0000313" key="2">
    <source>
        <dbReference type="EMBL" id="KLO16295.1"/>
    </source>
</evidence>
<keyword evidence="3" id="KW-1185">Reference proteome</keyword>
<feature type="compositionally biased region" description="Pro residues" evidence="1">
    <location>
        <begin position="93"/>
        <end position="103"/>
    </location>
</feature>